<dbReference type="InterPro" id="IPR041685">
    <property type="entry name" value="AAA_GajA/Old/RecF-like"/>
</dbReference>
<dbReference type="Proteomes" id="UP001155040">
    <property type="component" value="Unassembled WGS sequence"/>
</dbReference>
<evidence type="ECO:0000313" key="3">
    <source>
        <dbReference type="EMBL" id="MCS4037940.1"/>
    </source>
</evidence>
<proteinExistence type="predicted"/>
<dbReference type="InterPro" id="IPR027417">
    <property type="entry name" value="P-loop_NTPase"/>
</dbReference>
<dbReference type="InterPro" id="IPR051396">
    <property type="entry name" value="Bact_Antivir_Def_Nuclease"/>
</dbReference>
<protein>
    <submittedName>
        <fullName evidence="3">ATP-dependent endonuclease of OLD family</fullName>
    </submittedName>
</protein>
<gene>
    <name evidence="3" type="ORF">GGQ01_003029</name>
</gene>
<evidence type="ECO:0000313" key="4">
    <source>
        <dbReference type="Proteomes" id="UP001155040"/>
    </source>
</evidence>
<sequence>MELEAVQVQNYKCFFDSGAVDIQPGVTCLVGKNESGKTAFLEALYRLNPAPTGYEEDFDALIDYPRRLFPKEKQDAPEFAPIEATFRLEEEEADSLNEEYGFDVLQSKEIVVQKKYSNERNVEFEMDEEAAVNHLLSEHDVDTDLSGEYDFLDELIDGIDDSETTGNELNSLRSEAANLTQQVSDSLKAKIPKFIYFDQYSTLPGRFSIERIQNQAESNLDSDERTALSLLRFAGVEEGEFTQAQYEARKAALEAAAIEITEEVFNYWSQNQDLKVEFDRVTDQQANAAGNPPYLEVRIYNEQNMMSLNFDERSSGFVWFFSFLCFFSEYESEDENVILLLDEPGLNLHASAQRDLLDFIDERLAPSNQLLYTTHSPFMIEASDLQRARTVEVQGDKGAKVSGDMLSVSRDTVFPLQAALGYDLSQTLYISPDNLIVEGPSDIIYLNIVSDYLKEIDREGLNERWSIVPAGGISKIPTFISLLGTQLNIAVVMDASTGGHQKIDDLVKKDLIGSDRLFPITEITGGNEADIEDLFTNGFYLKLLDGAGVASLKVSDLKEHTRIVKRIERAIDSSFDHYRPASYFLNNQSSLLERMSDATLDRFEKLFAGVNNCLS</sequence>
<organism evidence="3 4">
    <name type="scientific">Salinibacter ruber</name>
    <dbReference type="NCBI Taxonomy" id="146919"/>
    <lineage>
        <taxon>Bacteria</taxon>
        <taxon>Pseudomonadati</taxon>
        <taxon>Rhodothermota</taxon>
        <taxon>Rhodothermia</taxon>
        <taxon>Rhodothermales</taxon>
        <taxon>Salinibacteraceae</taxon>
        <taxon>Salinibacter</taxon>
    </lineage>
</organism>
<reference evidence="3" key="1">
    <citation type="submission" date="2022-08" db="EMBL/GenBank/DDBJ databases">
        <title>Genomic Encyclopedia of Type Strains, Phase V (KMG-V): Genome sequencing to study the core and pangenomes of soil and plant-associated prokaryotes.</title>
        <authorList>
            <person name="Whitman W."/>
        </authorList>
    </citation>
    <scope>NUCLEOTIDE SEQUENCE</scope>
    <source>
        <strain evidence="3">SP3012</strain>
    </source>
</reference>
<comment type="caution">
    <text evidence="3">The sequence shown here is derived from an EMBL/GenBank/DDBJ whole genome shotgun (WGS) entry which is preliminary data.</text>
</comment>
<dbReference type="EMBL" id="JANUBF010000030">
    <property type="protein sequence ID" value="MCS4037940.1"/>
    <property type="molecule type" value="Genomic_DNA"/>
</dbReference>
<feature type="coiled-coil region" evidence="1">
    <location>
        <begin position="162"/>
        <end position="189"/>
    </location>
</feature>
<dbReference type="Pfam" id="PF13175">
    <property type="entry name" value="AAA_15"/>
    <property type="match status" value="1"/>
</dbReference>
<accession>A0A9X2UP62</accession>
<keyword evidence="3" id="KW-0378">Hydrolase</keyword>
<feature type="domain" description="Endonuclease GajA/Old nuclease/RecF-like AAA" evidence="2">
    <location>
        <begin position="1"/>
        <end position="380"/>
    </location>
</feature>
<name>A0A9X2UP62_9BACT</name>
<keyword evidence="1" id="KW-0175">Coiled coil</keyword>
<dbReference type="Gene3D" id="3.40.50.300">
    <property type="entry name" value="P-loop containing nucleotide triphosphate hydrolases"/>
    <property type="match status" value="1"/>
</dbReference>
<dbReference type="RefSeq" id="WP_259091228.1">
    <property type="nucleotide sequence ID" value="NZ_JANTZY010000024.1"/>
</dbReference>
<evidence type="ECO:0000256" key="1">
    <source>
        <dbReference type="SAM" id="Coils"/>
    </source>
</evidence>
<dbReference type="AlphaFoldDB" id="A0A9X2UP62"/>
<dbReference type="SUPFAM" id="SSF52540">
    <property type="entry name" value="P-loop containing nucleoside triphosphate hydrolases"/>
    <property type="match status" value="1"/>
</dbReference>
<dbReference type="CDD" id="cd00267">
    <property type="entry name" value="ABC_ATPase"/>
    <property type="match status" value="1"/>
</dbReference>
<evidence type="ECO:0000259" key="2">
    <source>
        <dbReference type="Pfam" id="PF13175"/>
    </source>
</evidence>
<dbReference type="PANTHER" id="PTHR43581">
    <property type="entry name" value="ATP/GTP PHOSPHATASE"/>
    <property type="match status" value="1"/>
</dbReference>
<keyword evidence="3" id="KW-0255">Endonuclease</keyword>
<dbReference type="GO" id="GO:0004519">
    <property type="term" value="F:endonuclease activity"/>
    <property type="evidence" value="ECO:0007669"/>
    <property type="project" value="UniProtKB-KW"/>
</dbReference>
<dbReference type="PANTHER" id="PTHR43581:SF3">
    <property type="entry name" value="AAA+ ATPASE DOMAIN-CONTAINING PROTEIN"/>
    <property type="match status" value="1"/>
</dbReference>
<keyword evidence="3" id="KW-0540">Nuclease</keyword>